<dbReference type="OrthoDB" id="10290922at2759"/>
<comment type="caution">
    <text evidence="1">The sequence shown here is derived from an EMBL/GenBank/DDBJ whole genome shotgun (WGS) entry which is preliminary data.</text>
</comment>
<proteinExistence type="predicted"/>
<protein>
    <submittedName>
        <fullName evidence="1">Uncharacterized protein</fullName>
    </submittedName>
</protein>
<gene>
    <name evidence="1" type="ORF">ALECFALPRED_004540</name>
</gene>
<evidence type="ECO:0000313" key="2">
    <source>
        <dbReference type="Proteomes" id="UP000664203"/>
    </source>
</evidence>
<organism evidence="1 2">
    <name type="scientific">Alectoria fallacina</name>
    <dbReference type="NCBI Taxonomy" id="1903189"/>
    <lineage>
        <taxon>Eukaryota</taxon>
        <taxon>Fungi</taxon>
        <taxon>Dikarya</taxon>
        <taxon>Ascomycota</taxon>
        <taxon>Pezizomycotina</taxon>
        <taxon>Lecanoromycetes</taxon>
        <taxon>OSLEUM clade</taxon>
        <taxon>Lecanoromycetidae</taxon>
        <taxon>Lecanorales</taxon>
        <taxon>Lecanorineae</taxon>
        <taxon>Parmeliaceae</taxon>
        <taxon>Alectoria</taxon>
    </lineage>
</organism>
<reference evidence="1" key="1">
    <citation type="submission" date="2021-03" db="EMBL/GenBank/DDBJ databases">
        <authorList>
            <person name="Tagirdzhanova G."/>
        </authorList>
    </citation>
    <scope>NUCLEOTIDE SEQUENCE</scope>
</reference>
<name>A0A8H3FQ46_9LECA</name>
<keyword evidence="2" id="KW-1185">Reference proteome</keyword>
<accession>A0A8H3FQ46</accession>
<sequence>MATFMDVAAETRMQIYEEMFVPRGEFWLRSYQGNHERGQYLKVAYSEYRFNTAILRVCKKVYHEAIEVFIRQNTFNHLINPEAHSVYYRWPKPQSSVLKPIFRQACLLPPFLDNIKNLHIAVDITDFKKFMETAVRQFASEIHHQEVMRVEMQRACAVMDNMPALKSVKISMHGGGFLSIRESRWQSYQEIKARYSNEETTDDIAAFFFAVFEPLRYLRRDIVVVQGFVTIVYFLDEVEWVVEQAISDVVESRLLLDWDAVWNLVRDWQCERVEAAVSEGKRRQLHHVDWKKELEFFDFEREWYAALNLAWVWRCESVVDDVLKGYEIADWQQTMDLGSIWREQRQDVKSLVWVWRCESIQKDVLEEHHDADWEDELQSLWMLRYQKLRAT</sequence>
<dbReference type="AlphaFoldDB" id="A0A8H3FQ46"/>
<evidence type="ECO:0000313" key="1">
    <source>
        <dbReference type="EMBL" id="CAF9930161.1"/>
    </source>
</evidence>
<dbReference type="Proteomes" id="UP000664203">
    <property type="component" value="Unassembled WGS sequence"/>
</dbReference>
<dbReference type="EMBL" id="CAJPDR010000280">
    <property type="protein sequence ID" value="CAF9930161.1"/>
    <property type="molecule type" value="Genomic_DNA"/>
</dbReference>